<name>A0A6L5HQH1_9PSED</name>
<evidence type="ECO:0000313" key="3">
    <source>
        <dbReference type="Proteomes" id="UP000478064"/>
    </source>
</evidence>
<reference evidence="2 3" key="1">
    <citation type="submission" date="2019-10" db="EMBL/GenBank/DDBJ databases">
        <title>Evaluation of single-gene subtyping targets for Pseudomonas.</title>
        <authorList>
            <person name="Reichler S.J."/>
            <person name="Orsi R.H."/>
            <person name="Wiedmann M."/>
            <person name="Martin N.H."/>
            <person name="Murphy S.I."/>
        </authorList>
    </citation>
    <scope>NUCLEOTIDE SEQUENCE [LARGE SCALE GENOMIC DNA]</scope>
    <source>
        <strain evidence="2 3">FSL R10-1637</strain>
    </source>
</reference>
<feature type="signal peptide" evidence="1">
    <location>
        <begin position="1"/>
        <end position="25"/>
    </location>
</feature>
<evidence type="ECO:0000313" key="2">
    <source>
        <dbReference type="EMBL" id="MQU05217.1"/>
    </source>
</evidence>
<feature type="chain" id="PRO_5027017102" description="DUF1036 domain-containing protein" evidence="1">
    <location>
        <begin position="26"/>
        <end position="374"/>
    </location>
</feature>
<protein>
    <recommendedName>
        <fullName evidence="4">DUF1036 domain-containing protein</fullName>
    </recommendedName>
</protein>
<accession>A0A6L5HQH1</accession>
<dbReference type="Proteomes" id="UP000478064">
    <property type="component" value="Unassembled WGS sequence"/>
</dbReference>
<proteinExistence type="predicted"/>
<comment type="caution">
    <text evidence="2">The sequence shown here is derived from an EMBL/GenBank/DDBJ whole genome shotgun (WGS) entry which is preliminary data.</text>
</comment>
<gene>
    <name evidence="2" type="ORF">GHO27_05915</name>
</gene>
<evidence type="ECO:0008006" key="4">
    <source>
        <dbReference type="Google" id="ProtNLM"/>
    </source>
</evidence>
<dbReference type="EMBL" id="WIVU01000007">
    <property type="protein sequence ID" value="MQU05217.1"/>
    <property type="molecule type" value="Genomic_DNA"/>
</dbReference>
<keyword evidence="1" id="KW-0732">Signal</keyword>
<dbReference type="RefSeq" id="WP_153373262.1">
    <property type="nucleotide sequence ID" value="NZ_WIVU01000007.1"/>
</dbReference>
<sequence>MKRLMTPLNFLCFTAIMSSTAPVWASNAQTQLKAVEDVTSEVVIYNALSDGKPKEQCRIPFSNEVLNVNMGDNKYGCNNDDAYYISLQNVPSATKIWLMSEKDCNFNNTNADWVFKLIARKKSVSTDTLNINGLRVALETKQSNPDKAVIVTAGVELTGGQFVRPEINGKLSCVRIEPSTPDTSQSPNVTAPSSAFLKNVNGGATSPELHAPVPVINFYGKPDSGSKLYCSIPIKNYTYHLAAWEDRDGVPHDKDDGGYGCPNDDIYALELSNVPSATRIYLSSESSCDMNEYPEAPGTSWADWIIKLKTTQKSVTTPGNDAPYLQLNDLISMESNKVVAPPHAGLLLTRKIHNRGKVGGKLSCVQIIVPTPDI</sequence>
<evidence type="ECO:0000256" key="1">
    <source>
        <dbReference type="SAM" id="SignalP"/>
    </source>
</evidence>
<organism evidence="2 3">
    <name type="scientific">Pseudomonas helleri</name>
    <dbReference type="NCBI Taxonomy" id="1608996"/>
    <lineage>
        <taxon>Bacteria</taxon>
        <taxon>Pseudomonadati</taxon>
        <taxon>Pseudomonadota</taxon>
        <taxon>Gammaproteobacteria</taxon>
        <taxon>Pseudomonadales</taxon>
        <taxon>Pseudomonadaceae</taxon>
        <taxon>Pseudomonas</taxon>
    </lineage>
</organism>
<dbReference type="AlphaFoldDB" id="A0A6L5HQH1"/>